<keyword evidence="9" id="KW-0297">G-protein coupled receptor</keyword>
<feature type="transmembrane region" description="Helical" evidence="11">
    <location>
        <begin position="93"/>
        <end position="112"/>
    </location>
</feature>
<evidence type="ECO:0000259" key="12">
    <source>
        <dbReference type="PROSITE" id="PS50262"/>
    </source>
</evidence>
<comment type="similarity">
    <text evidence="3 9">Belongs to the G-protein coupled receptor 1 family.</text>
</comment>
<feature type="domain" description="G-protein coupled receptors family 1 profile" evidence="12">
    <location>
        <begin position="1"/>
        <end position="237"/>
    </location>
</feature>
<dbReference type="Pfam" id="PF00001">
    <property type="entry name" value="7tm_1"/>
    <property type="match status" value="1"/>
</dbReference>
<dbReference type="AlphaFoldDB" id="A0AAW1KL42"/>
<reference evidence="13 14" key="1">
    <citation type="journal article" date="2024" name="BMC Genomics">
        <title>De novo assembly and annotation of Popillia japonica's genome with initial clues to its potential as an invasive pest.</title>
        <authorList>
            <person name="Cucini C."/>
            <person name="Boschi S."/>
            <person name="Funari R."/>
            <person name="Cardaioli E."/>
            <person name="Iannotti N."/>
            <person name="Marturano G."/>
            <person name="Paoli F."/>
            <person name="Bruttini M."/>
            <person name="Carapelli A."/>
            <person name="Frati F."/>
            <person name="Nardi F."/>
        </authorList>
    </citation>
    <scope>NUCLEOTIDE SEQUENCE [LARGE SCALE GENOMIC DNA]</scope>
    <source>
        <strain evidence="13">DMR45628</strain>
    </source>
</reference>
<dbReference type="SUPFAM" id="SSF81321">
    <property type="entry name" value="Family A G protein-coupled receptor-like"/>
    <property type="match status" value="1"/>
</dbReference>
<evidence type="ECO:0000256" key="5">
    <source>
        <dbReference type="ARBA" id="ARBA00022692"/>
    </source>
</evidence>
<dbReference type="PROSITE" id="PS00237">
    <property type="entry name" value="G_PROTEIN_RECEP_F1_1"/>
    <property type="match status" value="1"/>
</dbReference>
<evidence type="ECO:0000256" key="3">
    <source>
        <dbReference type="ARBA" id="ARBA00010663"/>
    </source>
</evidence>
<proteinExistence type="inferred from homology"/>
<dbReference type="InterPro" id="IPR000276">
    <property type="entry name" value="GPCR_Rhodpsn"/>
</dbReference>
<keyword evidence="6 11" id="KW-1133">Transmembrane helix</keyword>
<feature type="transmembrane region" description="Helical" evidence="11">
    <location>
        <begin position="148"/>
        <end position="170"/>
    </location>
</feature>
<protein>
    <recommendedName>
        <fullName evidence="4">Thyrotropin-releasing hormone receptor</fullName>
    </recommendedName>
    <alternativeName>
        <fullName evidence="8">Thyroliberin receptor</fullName>
    </alternativeName>
</protein>
<evidence type="ECO:0000256" key="7">
    <source>
        <dbReference type="ARBA" id="ARBA00023136"/>
    </source>
</evidence>
<keyword evidence="14" id="KW-1185">Reference proteome</keyword>
<dbReference type="PROSITE" id="PS50262">
    <property type="entry name" value="G_PROTEIN_RECEP_F1_2"/>
    <property type="match status" value="1"/>
</dbReference>
<evidence type="ECO:0000256" key="2">
    <source>
        <dbReference type="ARBA" id="ARBA00004370"/>
    </source>
</evidence>
<evidence type="ECO:0000256" key="6">
    <source>
        <dbReference type="ARBA" id="ARBA00022989"/>
    </source>
</evidence>
<evidence type="ECO:0000313" key="13">
    <source>
        <dbReference type="EMBL" id="KAK9720244.1"/>
    </source>
</evidence>
<comment type="function">
    <text evidence="1">Receptor for thyrotropin-releasing hormone (TRH). Upon ligand binding, this G-protein-coupled receptor triggers activation of the phosphatidylinositol (IP3)-calcium-protein kinase C (PKC) pathway.</text>
</comment>
<dbReference type="InterPro" id="IPR017452">
    <property type="entry name" value="GPCR_Rhodpsn_7TM"/>
</dbReference>
<evidence type="ECO:0000313" key="14">
    <source>
        <dbReference type="Proteomes" id="UP001458880"/>
    </source>
</evidence>
<dbReference type="EMBL" id="JASPKY010000212">
    <property type="protein sequence ID" value="KAK9720244.1"/>
    <property type="molecule type" value="Genomic_DNA"/>
</dbReference>
<dbReference type="PRINTS" id="PR00237">
    <property type="entry name" value="GPCRRHODOPSN"/>
</dbReference>
<dbReference type="Gene3D" id="1.20.1070.10">
    <property type="entry name" value="Rhodopsin 7-helix transmembrane proteins"/>
    <property type="match status" value="1"/>
</dbReference>
<evidence type="ECO:0000256" key="8">
    <source>
        <dbReference type="ARBA" id="ARBA00032251"/>
    </source>
</evidence>
<name>A0AAW1KL42_POPJA</name>
<evidence type="ECO:0000256" key="10">
    <source>
        <dbReference type="SAM" id="MobiDB-lite"/>
    </source>
</evidence>
<feature type="transmembrane region" description="Helical" evidence="11">
    <location>
        <begin position="12"/>
        <end position="38"/>
    </location>
</feature>
<comment type="caution">
    <text evidence="13">The sequence shown here is derived from an EMBL/GenBank/DDBJ whole genome shotgun (WGS) entry which is preliminary data.</text>
</comment>
<keyword evidence="9" id="KW-0807">Transducer</keyword>
<dbReference type="GO" id="GO:0016020">
    <property type="term" value="C:membrane"/>
    <property type="evidence" value="ECO:0007669"/>
    <property type="project" value="UniProtKB-SubCell"/>
</dbReference>
<evidence type="ECO:0000256" key="9">
    <source>
        <dbReference type="RuleBase" id="RU000688"/>
    </source>
</evidence>
<organism evidence="13 14">
    <name type="scientific">Popillia japonica</name>
    <name type="common">Japanese beetle</name>
    <dbReference type="NCBI Taxonomy" id="7064"/>
    <lineage>
        <taxon>Eukaryota</taxon>
        <taxon>Metazoa</taxon>
        <taxon>Ecdysozoa</taxon>
        <taxon>Arthropoda</taxon>
        <taxon>Hexapoda</taxon>
        <taxon>Insecta</taxon>
        <taxon>Pterygota</taxon>
        <taxon>Neoptera</taxon>
        <taxon>Endopterygota</taxon>
        <taxon>Coleoptera</taxon>
        <taxon>Polyphaga</taxon>
        <taxon>Scarabaeiformia</taxon>
        <taxon>Scarabaeidae</taxon>
        <taxon>Rutelinae</taxon>
        <taxon>Popillia</taxon>
    </lineage>
</organism>
<keyword evidence="7 11" id="KW-0472">Membrane</keyword>
<dbReference type="PANTHER" id="PTHR46061">
    <property type="entry name" value="THYROTROPIN-RELEASING HORMONE RECEPTOR"/>
    <property type="match status" value="1"/>
</dbReference>
<sequence length="237" mass="27471">MSRRLRSITNFFLANLAVADFCVGTFCVYQNLSLYLISNWILGDFLCKMYHFTTSLSYTASIFILVVICTERYFAIIYPITCKQILTPKRLRLVILGVWLTSALYSSPKFFWCNTITHPNLDGTGNETICATNRLKYNSEMFDTINFVLLYIIPLGIMTLLYTRIAVGLWRSSRQLEKQLNASNCNTYQSLTRQASSRYKHQLESKWEEENTAQKKSTKEFKTSENMEKPTKKSKIS</sequence>
<evidence type="ECO:0000256" key="11">
    <source>
        <dbReference type="SAM" id="Phobius"/>
    </source>
</evidence>
<keyword evidence="5 9" id="KW-0812">Transmembrane</keyword>
<accession>A0AAW1KL42</accession>
<keyword evidence="9 13" id="KW-0675">Receptor</keyword>
<dbReference type="Proteomes" id="UP001458880">
    <property type="component" value="Unassembled WGS sequence"/>
</dbReference>
<comment type="subcellular location">
    <subcellularLocation>
        <location evidence="2">Membrane</location>
    </subcellularLocation>
</comment>
<feature type="compositionally biased region" description="Basic and acidic residues" evidence="10">
    <location>
        <begin position="202"/>
        <end position="231"/>
    </location>
</feature>
<dbReference type="PANTHER" id="PTHR46061:SF3">
    <property type="entry name" value="THYROTROPIN-RELEASING HORMONE RECEPTOR"/>
    <property type="match status" value="1"/>
</dbReference>
<evidence type="ECO:0000256" key="1">
    <source>
        <dbReference type="ARBA" id="ARBA00004100"/>
    </source>
</evidence>
<dbReference type="GO" id="GO:0004997">
    <property type="term" value="F:thyrotropin-releasing hormone receptor activity"/>
    <property type="evidence" value="ECO:0007669"/>
    <property type="project" value="InterPro"/>
</dbReference>
<dbReference type="InterPro" id="IPR002120">
    <property type="entry name" value="TRH_rcpt_1"/>
</dbReference>
<feature type="transmembrane region" description="Helical" evidence="11">
    <location>
        <begin position="58"/>
        <end position="81"/>
    </location>
</feature>
<feature type="region of interest" description="Disordered" evidence="10">
    <location>
        <begin position="202"/>
        <end position="237"/>
    </location>
</feature>
<gene>
    <name evidence="13" type="ORF">QE152_g22193</name>
</gene>
<evidence type="ECO:0000256" key="4">
    <source>
        <dbReference type="ARBA" id="ARBA00018873"/>
    </source>
</evidence>